<evidence type="ECO:0000256" key="14">
    <source>
        <dbReference type="SAM" id="MobiDB-lite"/>
    </source>
</evidence>
<evidence type="ECO:0000256" key="13">
    <source>
        <dbReference type="RuleBase" id="RU361193"/>
    </source>
</evidence>
<evidence type="ECO:0000256" key="2">
    <source>
        <dbReference type="ARBA" id="ARBA00004922"/>
    </source>
</evidence>
<dbReference type="SUPFAM" id="SSF48225">
    <property type="entry name" value="Seven-hairpin glycosidases"/>
    <property type="match status" value="1"/>
</dbReference>
<keyword evidence="6 11" id="KW-0106">Calcium</keyword>
<protein>
    <recommendedName>
        <fullName evidence="13">alpha-1,2-Mannosidase</fullName>
        <ecNumber evidence="13">3.2.1.-</ecNumber>
    </recommendedName>
</protein>
<keyword evidence="5 13" id="KW-0378">Hydrolase</keyword>
<reference evidence="15" key="1">
    <citation type="submission" date="2022-07" db="EMBL/GenBank/DDBJ databases">
        <title>Phylogenomic reconstructions and comparative analyses of Kickxellomycotina fungi.</title>
        <authorList>
            <person name="Reynolds N.K."/>
            <person name="Stajich J.E."/>
            <person name="Barry K."/>
            <person name="Grigoriev I.V."/>
            <person name="Crous P."/>
            <person name="Smith M.E."/>
        </authorList>
    </citation>
    <scope>NUCLEOTIDE SEQUENCE</scope>
    <source>
        <strain evidence="15">NRRL 3115</strain>
    </source>
</reference>
<gene>
    <name evidence="15" type="ORF">GGI25_001012</name>
</gene>
<name>A0A9W8L0J9_9FUNG</name>
<evidence type="ECO:0000313" key="15">
    <source>
        <dbReference type="EMBL" id="KAJ2680121.1"/>
    </source>
</evidence>
<dbReference type="GO" id="GO:0005509">
    <property type="term" value="F:calcium ion binding"/>
    <property type="evidence" value="ECO:0007669"/>
    <property type="project" value="InterPro"/>
</dbReference>
<dbReference type="InterPro" id="IPR001382">
    <property type="entry name" value="Glyco_hydro_47"/>
</dbReference>
<evidence type="ECO:0000256" key="9">
    <source>
        <dbReference type="ARBA" id="ARBA00048605"/>
    </source>
</evidence>
<dbReference type="PRINTS" id="PR00747">
    <property type="entry name" value="GLYHDRLASE47"/>
</dbReference>
<dbReference type="Pfam" id="PF01532">
    <property type="entry name" value="Glyco_hydro_47"/>
    <property type="match status" value="1"/>
</dbReference>
<comment type="similarity">
    <text evidence="3 13">Belongs to the glycosyl hydrolase 47 family.</text>
</comment>
<evidence type="ECO:0000256" key="4">
    <source>
        <dbReference type="ARBA" id="ARBA00022723"/>
    </source>
</evidence>
<evidence type="ECO:0000256" key="8">
    <source>
        <dbReference type="ARBA" id="ARBA00047669"/>
    </source>
</evidence>
<dbReference type="PANTHER" id="PTHR11742">
    <property type="entry name" value="MANNOSYL-OLIGOSACCHARIDE ALPHA-1,2-MANNOSIDASE-RELATED"/>
    <property type="match status" value="1"/>
</dbReference>
<dbReference type="Proteomes" id="UP001151518">
    <property type="component" value="Unassembled WGS sequence"/>
</dbReference>
<evidence type="ECO:0000256" key="12">
    <source>
        <dbReference type="PIRSR" id="PIRSR601382-3"/>
    </source>
</evidence>
<dbReference type="EC" id="3.2.1.-" evidence="13"/>
<dbReference type="InterPro" id="IPR012341">
    <property type="entry name" value="6hp_glycosidase-like_sf"/>
</dbReference>
<comment type="pathway">
    <text evidence="2">Protein modification; protein glycosylation.</text>
</comment>
<comment type="caution">
    <text evidence="15">The sequence shown here is derived from an EMBL/GenBank/DDBJ whole genome shotgun (WGS) entry which is preliminary data.</text>
</comment>
<evidence type="ECO:0000256" key="5">
    <source>
        <dbReference type="ARBA" id="ARBA00022801"/>
    </source>
</evidence>
<feature type="active site" description="Proton donor" evidence="10">
    <location>
        <position position="392"/>
    </location>
</feature>
<dbReference type="GO" id="GO:0005975">
    <property type="term" value="P:carbohydrate metabolic process"/>
    <property type="evidence" value="ECO:0007669"/>
    <property type="project" value="InterPro"/>
</dbReference>
<dbReference type="GO" id="GO:0005783">
    <property type="term" value="C:endoplasmic reticulum"/>
    <property type="evidence" value="ECO:0007669"/>
    <property type="project" value="TreeGrafter"/>
</dbReference>
<dbReference type="InterPro" id="IPR050749">
    <property type="entry name" value="Glycosyl_Hydrolase_47"/>
</dbReference>
<evidence type="ECO:0000256" key="1">
    <source>
        <dbReference type="ARBA" id="ARBA00001913"/>
    </source>
</evidence>
<evidence type="ECO:0000256" key="10">
    <source>
        <dbReference type="PIRSR" id="PIRSR601382-1"/>
    </source>
</evidence>
<dbReference type="GO" id="GO:0016020">
    <property type="term" value="C:membrane"/>
    <property type="evidence" value="ECO:0007669"/>
    <property type="project" value="InterPro"/>
</dbReference>
<evidence type="ECO:0000313" key="16">
    <source>
        <dbReference type="Proteomes" id="UP001151518"/>
    </source>
</evidence>
<dbReference type="Gene3D" id="1.50.10.10">
    <property type="match status" value="1"/>
</dbReference>
<dbReference type="EMBL" id="JANBTW010000007">
    <property type="protein sequence ID" value="KAJ2680121.1"/>
    <property type="molecule type" value="Genomic_DNA"/>
</dbReference>
<proteinExistence type="inferred from homology"/>
<dbReference type="InterPro" id="IPR036026">
    <property type="entry name" value="Seven-hairpin_glycosidases"/>
</dbReference>
<comment type="catalytic activity">
    <reaction evidence="9">
        <text>N(4)-(alpha-D-Man-(1-&gt;2)-alpha-D-Man-(1-&gt;2)-alpha-D-Man-(1-&gt;3)-[alpha-D-Man-(1-&gt;2)-alpha-D-Man-(1-&gt;3)-[alpha-D-Man-(1-&gt;2)-alpha-D-Man-(1-&gt;6)]-alpha-D-Man-(1-&gt;6)]-beta-D-Man-(1-&gt;4)-beta-D-GlcNAc-(1-&gt;4)-beta-D-GlcNAc)-L-asparaginyl-[protein] (N-glucan mannose isomer 9A1,2,3B1,2,3) + 4 H2O = N(4)-(alpha-D-Man-(1-&gt;3)-[alpha-D-Man-(1-&gt;3)-[alpha-D-Man-(1-&gt;6)]-alpha-D-Man-(1-&gt;6)]-beta-D-Man-(1-&gt;4)-beta-D-GlcNAc-(1-&gt;4)-beta-D-GlcNAc)-L-asparaginyl-[protein] (N-glucan mannose isomer 5A1,2) + 4 beta-D-mannose</text>
        <dbReference type="Rhea" id="RHEA:56008"/>
        <dbReference type="Rhea" id="RHEA-COMP:14356"/>
        <dbReference type="Rhea" id="RHEA-COMP:14367"/>
        <dbReference type="ChEBI" id="CHEBI:15377"/>
        <dbReference type="ChEBI" id="CHEBI:28563"/>
        <dbReference type="ChEBI" id="CHEBI:59087"/>
        <dbReference type="ChEBI" id="CHEBI:139493"/>
        <dbReference type="EC" id="3.2.1.113"/>
    </reaction>
</comment>
<organism evidence="15 16">
    <name type="scientific">Coemansia spiralis</name>
    <dbReference type="NCBI Taxonomy" id="417178"/>
    <lineage>
        <taxon>Eukaryota</taxon>
        <taxon>Fungi</taxon>
        <taxon>Fungi incertae sedis</taxon>
        <taxon>Zoopagomycota</taxon>
        <taxon>Kickxellomycotina</taxon>
        <taxon>Kickxellomycetes</taxon>
        <taxon>Kickxellales</taxon>
        <taxon>Kickxellaceae</taxon>
        <taxon>Coemansia</taxon>
    </lineage>
</organism>
<keyword evidence="4 11" id="KW-0479">Metal-binding</keyword>
<feature type="region of interest" description="Disordered" evidence="14">
    <location>
        <begin position="407"/>
        <end position="426"/>
    </location>
</feature>
<comment type="catalytic activity">
    <reaction evidence="8">
        <text>N(4)-(alpha-D-Man-(1-&gt;2)-alpha-D-Man-(1-&gt;2)-alpha-D-Man-(1-&gt;3)-[alpha-D-Man-(1-&gt;3)-[alpha-D-Man-(1-&gt;2)-alpha-D-Man-(1-&gt;6)]-alpha-D-Man-(1-&gt;6)]-beta-D-Man-(1-&gt;4)-beta-D-GlcNAc-(1-&gt;4)-beta-D-GlcNAc)-L-asparaginyl-[protein] (N-glucan mannose isomer 8A1,2,3B1,3) + 3 H2O = N(4)-(alpha-D-Man-(1-&gt;3)-[alpha-D-Man-(1-&gt;3)-[alpha-D-Man-(1-&gt;6)]-alpha-D-Man-(1-&gt;6)]-beta-D-Man-(1-&gt;4)-beta-D-GlcNAc-(1-&gt;4)-beta-D-GlcNAc)-L-asparaginyl-[protein] (N-glucan mannose isomer 5A1,2) + 3 beta-D-mannose</text>
        <dbReference type="Rhea" id="RHEA:56028"/>
        <dbReference type="Rhea" id="RHEA-COMP:14358"/>
        <dbReference type="Rhea" id="RHEA-COMP:14367"/>
        <dbReference type="ChEBI" id="CHEBI:15377"/>
        <dbReference type="ChEBI" id="CHEBI:28563"/>
        <dbReference type="ChEBI" id="CHEBI:59087"/>
        <dbReference type="ChEBI" id="CHEBI:60628"/>
        <dbReference type="EC" id="3.2.1.113"/>
    </reaction>
</comment>
<evidence type="ECO:0000256" key="11">
    <source>
        <dbReference type="PIRSR" id="PIRSR601382-2"/>
    </source>
</evidence>
<feature type="active site" evidence="10">
    <location>
        <position position="283"/>
    </location>
</feature>
<feature type="active site" description="Proton donor" evidence="10">
    <location>
        <position position="153"/>
    </location>
</feature>
<dbReference type="AlphaFoldDB" id="A0A9W8L0J9"/>
<accession>A0A9W8L0J9</accession>
<dbReference type="GO" id="GO:0036503">
    <property type="term" value="P:ERAD pathway"/>
    <property type="evidence" value="ECO:0007669"/>
    <property type="project" value="UniProtKB-ARBA"/>
</dbReference>
<dbReference type="GO" id="GO:0004571">
    <property type="term" value="F:mannosyl-oligosaccharide 1,2-alpha-mannosidase activity"/>
    <property type="evidence" value="ECO:0007669"/>
    <property type="project" value="UniProtKB-EC"/>
</dbReference>
<feature type="binding site" evidence="11">
    <location>
        <position position="522"/>
    </location>
    <ligand>
        <name>Ca(2+)</name>
        <dbReference type="ChEBI" id="CHEBI:29108"/>
    </ligand>
</feature>
<feature type="disulfide bond" evidence="12">
    <location>
        <begin position="349"/>
        <end position="378"/>
    </location>
</feature>
<dbReference type="PANTHER" id="PTHR11742:SF55">
    <property type="entry name" value="ENDOPLASMIC RETICULUM MANNOSYL-OLIGOSACCHARIDE 1,2-ALPHA-MANNOSIDASE"/>
    <property type="match status" value="1"/>
</dbReference>
<evidence type="ECO:0000256" key="3">
    <source>
        <dbReference type="ARBA" id="ARBA00007658"/>
    </source>
</evidence>
<feature type="active site" evidence="10">
    <location>
        <position position="435"/>
    </location>
</feature>
<sequence>MSRLSFRRLFFLATVLVGSIYLLKLHGSLESERLNQLMDNIPRVELPGWFKPPNDGFRNSEMTSTNHRRQLAIRDAMKHAWGGYRRFAFGEDELQPLTRSYNRRWGNWSITLVDALDTLYIMGLEDEYTEAKARVAKTDFTTTLPGYEVPVFEMTIRALGGLLGAYELENDPVLLRKAMEVGESLAIAFDTPTGLPTPRIDLQKRIPMQSSSLCIAEGGTLQLEFKKLSQLTGNDTYRKLVERASDVLEEAPRKYRGLYPTFIDIDTGKYDNNSALSVGAMADSFYEYQLKQYILHNYKESKYKDQYIVSSMAVKERLVARSPKSNRAFLGKWDYNDSFFFSEMEHLACFYPGLLALGAHLLDRPRDLVLAEEIAYTCYLSYSMTPTGLGPEVFRFSSLNRPQNRYIDRPPPSVQEPPESSEMQGSDGRYLLRPETIESIFVLYRVTRDPKYQEWGWNIFLAIEKYTKVEYGYAAYSDVYSTEGDNLVDSMESFFLAETLKYLYLLFSPTDLISLDEYVFNTEAHPFKIIK</sequence>
<evidence type="ECO:0000256" key="7">
    <source>
        <dbReference type="ARBA" id="ARBA00023157"/>
    </source>
</evidence>
<keyword evidence="7 12" id="KW-1015">Disulfide bond</keyword>
<keyword evidence="13" id="KW-0326">Glycosidase</keyword>
<comment type="cofactor">
    <cofactor evidence="1 11">
        <name>Ca(2+)</name>
        <dbReference type="ChEBI" id="CHEBI:29108"/>
    </cofactor>
</comment>
<evidence type="ECO:0000256" key="6">
    <source>
        <dbReference type="ARBA" id="ARBA00022837"/>
    </source>
</evidence>
<dbReference type="OrthoDB" id="8118055at2759"/>